<dbReference type="SUPFAM" id="SSF56796">
    <property type="entry name" value="Dehydroquinate synthase-like"/>
    <property type="match status" value="1"/>
</dbReference>
<organism evidence="5 6">
    <name type="scientific">Reticulomyxa filosa</name>
    <dbReference type="NCBI Taxonomy" id="46433"/>
    <lineage>
        <taxon>Eukaryota</taxon>
        <taxon>Sar</taxon>
        <taxon>Rhizaria</taxon>
        <taxon>Retaria</taxon>
        <taxon>Foraminifera</taxon>
        <taxon>Monothalamids</taxon>
        <taxon>Reticulomyxidae</taxon>
        <taxon>Reticulomyxa</taxon>
    </lineage>
</organism>
<evidence type="ECO:0000256" key="4">
    <source>
        <dbReference type="ARBA" id="ARBA00023027"/>
    </source>
</evidence>
<dbReference type="Proteomes" id="UP000023152">
    <property type="component" value="Unassembled WGS sequence"/>
</dbReference>
<evidence type="ECO:0000256" key="3">
    <source>
        <dbReference type="ARBA" id="ARBA00023002"/>
    </source>
</evidence>
<dbReference type="EMBL" id="ASPP01011768">
    <property type="protein sequence ID" value="ETO21295.1"/>
    <property type="molecule type" value="Genomic_DNA"/>
</dbReference>
<evidence type="ECO:0000256" key="2">
    <source>
        <dbReference type="ARBA" id="ARBA00022723"/>
    </source>
</evidence>
<dbReference type="AlphaFoldDB" id="X6N4T3"/>
<dbReference type="Gene3D" id="1.20.1090.10">
    <property type="entry name" value="Dehydroquinate synthase-like - alpha domain"/>
    <property type="match status" value="1"/>
</dbReference>
<gene>
    <name evidence="5" type="ORF">RFI_15910</name>
</gene>
<reference evidence="5 6" key="1">
    <citation type="journal article" date="2013" name="Curr. Biol.">
        <title>The Genome of the Foraminiferan Reticulomyxa filosa.</title>
        <authorList>
            <person name="Glockner G."/>
            <person name="Hulsmann N."/>
            <person name="Schleicher M."/>
            <person name="Noegel A.A."/>
            <person name="Eichinger L."/>
            <person name="Gallinger C."/>
            <person name="Pawlowski J."/>
            <person name="Sierra R."/>
            <person name="Euteneuer U."/>
            <person name="Pillet L."/>
            <person name="Moustafa A."/>
            <person name="Platzer M."/>
            <person name="Groth M."/>
            <person name="Szafranski K."/>
            <person name="Schliwa M."/>
        </authorList>
    </citation>
    <scope>NUCLEOTIDE SEQUENCE [LARGE SCALE GENOMIC DNA]</scope>
</reference>
<dbReference type="GO" id="GO:0046872">
    <property type="term" value="F:metal ion binding"/>
    <property type="evidence" value="ECO:0007669"/>
    <property type="project" value="UniProtKB-KW"/>
</dbReference>
<name>X6N4T3_RETFI</name>
<keyword evidence="6" id="KW-1185">Reference proteome</keyword>
<evidence type="ECO:0000313" key="6">
    <source>
        <dbReference type="Proteomes" id="UP000023152"/>
    </source>
</evidence>
<dbReference type="PANTHER" id="PTHR43616:SF5">
    <property type="entry name" value="GLYCEROL DEHYDROGENASE 1"/>
    <property type="match status" value="1"/>
</dbReference>
<dbReference type="GO" id="GO:0016614">
    <property type="term" value="F:oxidoreductase activity, acting on CH-OH group of donors"/>
    <property type="evidence" value="ECO:0007669"/>
    <property type="project" value="InterPro"/>
</dbReference>
<proteinExistence type="inferred from homology"/>
<comment type="similarity">
    <text evidence="1">Belongs to the iron-containing alcohol dehydrogenase family.</text>
</comment>
<accession>X6N4T3</accession>
<dbReference type="InterPro" id="IPR018211">
    <property type="entry name" value="ADH_Fe_CS"/>
</dbReference>
<dbReference type="InterPro" id="IPR016205">
    <property type="entry name" value="Glycerol_DH"/>
</dbReference>
<dbReference type="OrthoDB" id="448646at2759"/>
<evidence type="ECO:0000313" key="5">
    <source>
        <dbReference type="EMBL" id="ETO21295.1"/>
    </source>
</evidence>
<evidence type="ECO:0000256" key="1">
    <source>
        <dbReference type="ARBA" id="ARBA00007358"/>
    </source>
</evidence>
<dbReference type="PROSITE" id="PS00913">
    <property type="entry name" value="ADH_IRON_1"/>
    <property type="match status" value="1"/>
</dbReference>
<keyword evidence="2" id="KW-0479">Metal-binding</keyword>
<dbReference type="PANTHER" id="PTHR43616">
    <property type="entry name" value="GLYCEROL DEHYDROGENASE"/>
    <property type="match status" value="1"/>
</dbReference>
<comment type="caution">
    <text evidence="5">The sequence shown here is derived from an EMBL/GenBank/DDBJ whole genome shotgun (WGS) entry which is preliminary data.</text>
</comment>
<protein>
    <submittedName>
        <fullName evidence="5">Glycerol dehydrogenase</fullName>
    </submittedName>
</protein>
<sequence>MYEPNGKFKEPRCFPSNPDLVVVDSESIAQAPVRYLVAGIGDAMSTYYEARCCFENEKATNMVGARPTLTALALGELCCKILFESGIKAREAVLKQQVTPDLEKVIEANTLLSGVGFESGGLACAHAIAQGLTASKHIEKNFMHGEMVAAGFV</sequence>
<keyword evidence="3" id="KW-0560">Oxidoreductase</keyword>
<keyword evidence="4" id="KW-0520">NAD</keyword>